<dbReference type="Proteomes" id="UP000790709">
    <property type="component" value="Unassembled WGS sequence"/>
</dbReference>
<keyword evidence="2" id="KW-1185">Reference proteome</keyword>
<gene>
    <name evidence="1" type="ORF">BV22DRAFT_1193828</name>
</gene>
<comment type="caution">
    <text evidence="1">The sequence shown here is derived from an EMBL/GenBank/DDBJ whole genome shotgun (WGS) entry which is preliminary data.</text>
</comment>
<protein>
    <submittedName>
        <fullName evidence="1">Uncharacterized protein</fullName>
    </submittedName>
</protein>
<organism evidence="1 2">
    <name type="scientific">Leucogyrophana mollusca</name>
    <dbReference type="NCBI Taxonomy" id="85980"/>
    <lineage>
        <taxon>Eukaryota</taxon>
        <taxon>Fungi</taxon>
        <taxon>Dikarya</taxon>
        <taxon>Basidiomycota</taxon>
        <taxon>Agaricomycotina</taxon>
        <taxon>Agaricomycetes</taxon>
        <taxon>Agaricomycetidae</taxon>
        <taxon>Boletales</taxon>
        <taxon>Boletales incertae sedis</taxon>
        <taxon>Leucogyrophana</taxon>
    </lineage>
</organism>
<accession>A0ACB8BNB0</accession>
<evidence type="ECO:0000313" key="2">
    <source>
        <dbReference type="Proteomes" id="UP000790709"/>
    </source>
</evidence>
<sequence length="392" mass="43014">MSTEPKAPHKKRTALDATNSTPTTDVDHRKRRRNRTTQSCLNCHTSKRLCDRKRPCGRCTQLGLTGLCVYEVDDPSQRSDMQDEGSRLRKRVAELEEVIREMKNKPHPRWVQSGLNPGEEFEQWRARAQSRAIPAGAQRESLNQPSAPLHPVEATSDTNDGPHVLPSSTTVSSGYTLSSYSDNDAYHSTAHPPYLGISFPARGASLKGASDNYSVDRAMITGENQFTRPLDLASITMSYHDLAGCDNGASHVDRPLNHDIIRDGRCLDEGASYNIAAELSLRLRKAADIIMGSNHIVDQRTIDLDALVTAASGNITASSNSLNHLSGRRSPTKSVPYDTMLPNTSITSGHWYPISRAENAFLQGSSGWDNMTPISDSSSASADPLMSWEPGW</sequence>
<proteinExistence type="predicted"/>
<name>A0ACB8BNB0_9AGAM</name>
<reference evidence="1" key="1">
    <citation type="journal article" date="2021" name="New Phytol.">
        <title>Evolutionary innovations through gain and loss of genes in the ectomycorrhizal Boletales.</title>
        <authorList>
            <person name="Wu G."/>
            <person name="Miyauchi S."/>
            <person name="Morin E."/>
            <person name="Kuo A."/>
            <person name="Drula E."/>
            <person name="Varga T."/>
            <person name="Kohler A."/>
            <person name="Feng B."/>
            <person name="Cao Y."/>
            <person name="Lipzen A."/>
            <person name="Daum C."/>
            <person name="Hundley H."/>
            <person name="Pangilinan J."/>
            <person name="Johnson J."/>
            <person name="Barry K."/>
            <person name="LaButti K."/>
            <person name="Ng V."/>
            <person name="Ahrendt S."/>
            <person name="Min B."/>
            <person name="Choi I.G."/>
            <person name="Park H."/>
            <person name="Plett J.M."/>
            <person name="Magnuson J."/>
            <person name="Spatafora J.W."/>
            <person name="Nagy L.G."/>
            <person name="Henrissat B."/>
            <person name="Grigoriev I.V."/>
            <person name="Yang Z.L."/>
            <person name="Xu J."/>
            <person name="Martin F.M."/>
        </authorList>
    </citation>
    <scope>NUCLEOTIDE SEQUENCE</scope>
    <source>
        <strain evidence="1">KUC20120723A-06</strain>
    </source>
</reference>
<dbReference type="EMBL" id="MU266371">
    <property type="protein sequence ID" value="KAH7927114.1"/>
    <property type="molecule type" value="Genomic_DNA"/>
</dbReference>
<evidence type="ECO:0000313" key="1">
    <source>
        <dbReference type="EMBL" id="KAH7927114.1"/>
    </source>
</evidence>